<feature type="domain" description="Integration host factor-like helix-two turn-helix" evidence="1">
    <location>
        <begin position="32"/>
        <end position="102"/>
    </location>
</feature>
<dbReference type="GO" id="GO:0003676">
    <property type="term" value="F:nucleic acid binding"/>
    <property type="evidence" value="ECO:0007669"/>
    <property type="project" value="InterPro"/>
</dbReference>
<name>A0A1I5HYL7_9ACTN</name>
<proteinExistence type="predicted"/>
<dbReference type="Pfam" id="PF22525">
    <property type="entry name" value="H2TH_5"/>
    <property type="match status" value="1"/>
</dbReference>
<gene>
    <name evidence="2" type="ORF">SAMN05660359_04135</name>
</gene>
<dbReference type="AlphaFoldDB" id="A0A1I5HYL7"/>
<dbReference type="OrthoDB" id="3197442at2"/>
<evidence type="ECO:0000313" key="2">
    <source>
        <dbReference type="EMBL" id="SFO53434.1"/>
    </source>
</evidence>
<dbReference type="RefSeq" id="WP_075015517.1">
    <property type="nucleotide sequence ID" value="NZ_FOWE01000011.1"/>
</dbReference>
<sequence length="118" mass="12598">MPLPDLSPEQRAAALEKAAAARKARAELRERLKSKGATVGDVLRQGETDEVIGKMRVSAVLESLPGVGKARAAKIMERLEISPTRRVRGLGANQRRALETEFGGEPVVAEQVPADSAS</sequence>
<dbReference type="InterPro" id="IPR010979">
    <property type="entry name" value="Ribosomal_uS13-like_H2TH"/>
</dbReference>
<dbReference type="Proteomes" id="UP000183642">
    <property type="component" value="Unassembled WGS sequence"/>
</dbReference>
<dbReference type="NCBIfam" id="NF041260">
    <property type="entry name" value="actino_IHF"/>
    <property type="match status" value="1"/>
</dbReference>
<dbReference type="Gene3D" id="1.10.8.50">
    <property type="match status" value="1"/>
</dbReference>
<evidence type="ECO:0000313" key="3">
    <source>
        <dbReference type="Proteomes" id="UP000183642"/>
    </source>
</evidence>
<accession>A0A1I5HYL7</accession>
<reference evidence="3" key="1">
    <citation type="submission" date="2016-10" db="EMBL/GenBank/DDBJ databases">
        <authorList>
            <person name="Varghese N."/>
            <person name="Submissions S."/>
        </authorList>
    </citation>
    <scope>NUCLEOTIDE SEQUENCE [LARGE SCALE GENOMIC DNA]</scope>
    <source>
        <strain evidence="3">DSM 43161</strain>
    </source>
</reference>
<keyword evidence="3" id="KW-1185">Reference proteome</keyword>
<dbReference type="EMBL" id="FOWE01000011">
    <property type="protein sequence ID" value="SFO53434.1"/>
    <property type="molecule type" value="Genomic_DNA"/>
</dbReference>
<evidence type="ECO:0000259" key="1">
    <source>
        <dbReference type="Pfam" id="PF22525"/>
    </source>
</evidence>
<dbReference type="InterPro" id="IPR055201">
    <property type="entry name" value="IHF-like_H2TH"/>
</dbReference>
<dbReference type="InterPro" id="IPR047806">
    <property type="entry name" value="IHF_actinobact"/>
</dbReference>
<organism evidence="2 3">
    <name type="scientific">Geodermatophilus obscurus</name>
    <dbReference type="NCBI Taxonomy" id="1861"/>
    <lineage>
        <taxon>Bacteria</taxon>
        <taxon>Bacillati</taxon>
        <taxon>Actinomycetota</taxon>
        <taxon>Actinomycetes</taxon>
        <taxon>Geodermatophilales</taxon>
        <taxon>Geodermatophilaceae</taxon>
        <taxon>Geodermatophilus</taxon>
    </lineage>
</organism>
<dbReference type="SUPFAM" id="SSF46946">
    <property type="entry name" value="S13-like H2TH domain"/>
    <property type="match status" value="1"/>
</dbReference>
<protein>
    <recommendedName>
        <fullName evidence="1">Integration host factor-like helix-two turn-helix domain-containing protein</fullName>
    </recommendedName>
</protein>